<feature type="signal peptide" evidence="1">
    <location>
        <begin position="1"/>
        <end position="19"/>
    </location>
</feature>
<evidence type="ECO:0000313" key="2">
    <source>
        <dbReference type="EMBL" id="KAK5643575.1"/>
    </source>
</evidence>
<name>A0AAN7V7Z8_9COLE</name>
<keyword evidence="1" id="KW-0732">Signal</keyword>
<gene>
    <name evidence="2" type="ORF">RI129_007420</name>
</gene>
<protein>
    <submittedName>
        <fullName evidence="2">Uncharacterized protein</fullName>
    </submittedName>
</protein>
<dbReference type="Proteomes" id="UP001329430">
    <property type="component" value="Chromosome 5"/>
</dbReference>
<sequence>MKHLGILIWVYISTATVIAQENFTSVVSAKLTVLDESVTINPESHEALNKHEVIQLQPAIAESRSSTQLNRTALPINSSTTLNKKFSDFRPSQPLETYYEYNRFPVVPAQPEAKYFSGVSIDDKPMRFEDRPWIEKANIVQLPSTTIRSYISNKIKFPTTTQSTYQTINEQAYPFLTNLNYLETSTRSPYPYALPGSEYTTPKTSNYDSQQGYTKFGGTGVGNALSGITNKFGDLFSGKNSYFPQNPISVSASGYGGNPTAHKTHFEQQQVMIPTEGAMMPSPWKKVIGFLTAIIPLGLLISALTPSFINVPPANTTEARARVNGRKSTKDLIHSLHYINALGSKECEEKVICEILLRTGSTSAETNAERLLRILSEQDKNILKNHMEEVKHVLDAVKSRNCNLLACGNKNDTREYDIKKERKFS</sequence>
<comment type="caution">
    <text evidence="2">The sequence shown here is derived from an EMBL/GenBank/DDBJ whole genome shotgun (WGS) entry which is preliminary data.</text>
</comment>
<proteinExistence type="predicted"/>
<dbReference type="EMBL" id="JAVRBK010000005">
    <property type="protein sequence ID" value="KAK5643575.1"/>
    <property type="molecule type" value="Genomic_DNA"/>
</dbReference>
<evidence type="ECO:0000313" key="3">
    <source>
        <dbReference type="Proteomes" id="UP001329430"/>
    </source>
</evidence>
<feature type="chain" id="PRO_5042970483" evidence="1">
    <location>
        <begin position="20"/>
        <end position="425"/>
    </location>
</feature>
<dbReference type="AlphaFoldDB" id="A0AAN7V7Z8"/>
<keyword evidence="3" id="KW-1185">Reference proteome</keyword>
<accession>A0AAN7V7Z8</accession>
<evidence type="ECO:0000256" key="1">
    <source>
        <dbReference type="SAM" id="SignalP"/>
    </source>
</evidence>
<reference evidence="2 3" key="1">
    <citation type="journal article" date="2024" name="Insects">
        <title>An Improved Chromosome-Level Genome Assembly of the Firefly Pyrocoelia pectoralis.</title>
        <authorList>
            <person name="Fu X."/>
            <person name="Meyer-Rochow V.B."/>
            <person name="Ballantyne L."/>
            <person name="Zhu X."/>
        </authorList>
    </citation>
    <scope>NUCLEOTIDE SEQUENCE [LARGE SCALE GENOMIC DNA]</scope>
    <source>
        <strain evidence="2">XCY_ONT2</strain>
    </source>
</reference>
<organism evidence="2 3">
    <name type="scientific">Pyrocoelia pectoralis</name>
    <dbReference type="NCBI Taxonomy" id="417401"/>
    <lineage>
        <taxon>Eukaryota</taxon>
        <taxon>Metazoa</taxon>
        <taxon>Ecdysozoa</taxon>
        <taxon>Arthropoda</taxon>
        <taxon>Hexapoda</taxon>
        <taxon>Insecta</taxon>
        <taxon>Pterygota</taxon>
        <taxon>Neoptera</taxon>
        <taxon>Endopterygota</taxon>
        <taxon>Coleoptera</taxon>
        <taxon>Polyphaga</taxon>
        <taxon>Elateriformia</taxon>
        <taxon>Elateroidea</taxon>
        <taxon>Lampyridae</taxon>
        <taxon>Lampyrinae</taxon>
        <taxon>Pyrocoelia</taxon>
    </lineage>
</organism>